<accession>A0ABU1ELP9</accession>
<evidence type="ECO:0008006" key="3">
    <source>
        <dbReference type="Google" id="ProtNLM"/>
    </source>
</evidence>
<dbReference type="EMBL" id="JAVJIU010000001">
    <property type="protein sequence ID" value="MDR5589183.1"/>
    <property type="molecule type" value="Genomic_DNA"/>
</dbReference>
<proteinExistence type="predicted"/>
<dbReference type="Pfam" id="PF08309">
    <property type="entry name" value="LVIVD"/>
    <property type="match status" value="3"/>
</dbReference>
<evidence type="ECO:0000313" key="1">
    <source>
        <dbReference type="EMBL" id="MDR5589183.1"/>
    </source>
</evidence>
<dbReference type="Proteomes" id="UP001257234">
    <property type="component" value="Unassembled WGS sequence"/>
</dbReference>
<gene>
    <name evidence="1" type="ORF">RE431_00920</name>
</gene>
<dbReference type="SUPFAM" id="SSF101908">
    <property type="entry name" value="Putative isomerase YbhE"/>
    <property type="match status" value="1"/>
</dbReference>
<name>A0ABU1ELP9_9FLAO</name>
<comment type="caution">
    <text evidence="1">The sequence shown here is derived from an EMBL/GenBank/DDBJ whole genome shotgun (WGS) entry which is preliminary data.</text>
</comment>
<dbReference type="RefSeq" id="WP_309560080.1">
    <property type="nucleotide sequence ID" value="NZ_JAVJIU010000001.1"/>
</dbReference>
<dbReference type="InterPro" id="IPR013211">
    <property type="entry name" value="LVIVD"/>
</dbReference>
<keyword evidence="2" id="KW-1185">Reference proteome</keyword>
<organism evidence="1 2">
    <name type="scientific">Christiangramia sediminicola</name>
    <dbReference type="NCBI Taxonomy" id="3073267"/>
    <lineage>
        <taxon>Bacteria</taxon>
        <taxon>Pseudomonadati</taxon>
        <taxon>Bacteroidota</taxon>
        <taxon>Flavobacteriia</taxon>
        <taxon>Flavobacteriales</taxon>
        <taxon>Flavobacteriaceae</taxon>
        <taxon>Christiangramia</taxon>
    </lineage>
</organism>
<evidence type="ECO:0000313" key="2">
    <source>
        <dbReference type="Proteomes" id="UP001257234"/>
    </source>
</evidence>
<sequence>MKNLLLPLFLVFICLVSCEDDKETDLASVAVPVTQSIADFRASVKVQEPRSIKESGKIYAWKDYIFINDKNEGVHILDNTDPFNPQNIKFLKIPRNMDIAIKDEKLYADNGMDLVVFDISNINKIYEVGRVQNVFPNYYSSAPAGANYVDFENFDPSKEVIVGYLMETRKIEFAYRTDTWTSAETQSAYGSSTGTGGSMARFSLNDNMLYVADESSLSTFDISSPENPTRLNNEYVGWQVETIFNYDEHLYLGSSTGMYIYDLKDPARPNKVSFLQHVQGCDPVVVKDDYAYVTIRGGNSCGQDSNQLDIVNISDKSNPQIVQTYEMENPYGLGIKDNWLFVCDGNAGLKIFGIEDTPNLEYINQFSNINTYDVIPLDDRLLMVGDNTLYQYSYKGNEVNLISSFALN</sequence>
<protein>
    <recommendedName>
        <fullName evidence="3">LVIVD repeat-containing protein</fullName>
    </recommendedName>
</protein>
<reference evidence="2" key="1">
    <citation type="submission" date="2023-07" db="EMBL/GenBank/DDBJ databases">
        <title>Christiangramia sp. SM2212., a novel bacterium of the family Flavobacteriaceae isolated from the sea sediment.</title>
        <authorList>
            <person name="Wang J."/>
            <person name="Zhang X."/>
        </authorList>
    </citation>
    <scope>NUCLEOTIDE SEQUENCE [LARGE SCALE GENOMIC DNA]</scope>
    <source>
        <strain evidence="2">SM2212</strain>
    </source>
</reference>